<dbReference type="EMBL" id="BARS01009922">
    <property type="protein sequence ID" value="GAF81471.1"/>
    <property type="molecule type" value="Genomic_DNA"/>
</dbReference>
<proteinExistence type="predicted"/>
<dbReference type="AlphaFoldDB" id="X0T2D0"/>
<protein>
    <recommendedName>
        <fullName evidence="2">Metallo-beta-lactamase domain-containing protein</fullName>
    </recommendedName>
</protein>
<name>X0T2D0_9ZZZZ</name>
<comment type="caution">
    <text evidence="1">The sequence shown here is derived from an EMBL/GenBank/DDBJ whole genome shotgun (WGS) entry which is preliminary data.</text>
</comment>
<accession>X0T2D0</accession>
<organism evidence="1">
    <name type="scientific">marine sediment metagenome</name>
    <dbReference type="NCBI Taxonomy" id="412755"/>
    <lineage>
        <taxon>unclassified sequences</taxon>
        <taxon>metagenomes</taxon>
        <taxon>ecological metagenomes</taxon>
    </lineage>
</organism>
<gene>
    <name evidence="1" type="ORF">S01H1_18542</name>
</gene>
<reference evidence="1" key="1">
    <citation type="journal article" date="2014" name="Front. Microbiol.">
        <title>High frequency of phylogenetically diverse reductive dehalogenase-homologous genes in deep subseafloor sedimentary metagenomes.</title>
        <authorList>
            <person name="Kawai M."/>
            <person name="Futagami T."/>
            <person name="Toyoda A."/>
            <person name="Takaki Y."/>
            <person name="Nishi S."/>
            <person name="Hori S."/>
            <person name="Arai W."/>
            <person name="Tsubouchi T."/>
            <person name="Morono Y."/>
            <person name="Uchiyama I."/>
            <person name="Ito T."/>
            <person name="Fujiyama A."/>
            <person name="Inagaki F."/>
            <person name="Takami H."/>
        </authorList>
    </citation>
    <scope>NUCLEOTIDE SEQUENCE</scope>
    <source>
        <strain evidence="1">Expedition CK06-06</strain>
    </source>
</reference>
<evidence type="ECO:0008006" key="2">
    <source>
        <dbReference type="Google" id="ProtNLM"/>
    </source>
</evidence>
<dbReference type="InterPro" id="IPR036866">
    <property type="entry name" value="RibonucZ/Hydroxyglut_hydro"/>
</dbReference>
<evidence type="ECO:0000313" key="1">
    <source>
        <dbReference type="EMBL" id="GAF81471.1"/>
    </source>
</evidence>
<sequence>MKIGSIEVSPLAAESMGVRSLSTLVTTPDVTILLDPSAALARRNGLEPHPLEYQALLRSLERIFVAARRADVLSISHFHYDHVRPGFTDFQYIFSSREELKRMFESRKVFAKDNRENINTSQRRRSFFFQREMKEVATELQWADGKTFTFGETTVKYSQALP</sequence>
<dbReference type="SUPFAM" id="SSF56281">
    <property type="entry name" value="Metallo-hydrolase/oxidoreductase"/>
    <property type="match status" value="1"/>
</dbReference>
<dbReference type="Gene3D" id="3.60.15.10">
    <property type="entry name" value="Ribonuclease Z/Hydroxyacylglutathione hydrolase-like"/>
    <property type="match status" value="1"/>
</dbReference>
<feature type="non-terminal residue" evidence="1">
    <location>
        <position position="162"/>
    </location>
</feature>